<name>A0A165D546_9APHY</name>
<evidence type="ECO:0000313" key="1">
    <source>
        <dbReference type="EMBL" id="KZT04172.1"/>
    </source>
</evidence>
<feature type="non-terminal residue" evidence="1">
    <location>
        <position position="89"/>
    </location>
</feature>
<sequence length="89" mass="9837">MKAEFLSRQHRSSFVCEVLGEGARTHTCLLISSRAPNANYYDTISPDDNRSPCMSRGGVSCEIGISFGNCLQTYSFTSSQNGHVEREKV</sequence>
<dbReference type="EMBL" id="KV427638">
    <property type="protein sequence ID" value="KZT04172.1"/>
    <property type="molecule type" value="Genomic_DNA"/>
</dbReference>
<proteinExistence type="predicted"/>
<accession>A0A165D546</accession>
<dbReference type="InParanoid" id="A0A165D546"/>
<organism evidence="1 2">
    <name type="scientific">Laetiporus sulphureus 93-53</name>
    <dbReference type="NCBI Taxonomy" id="1314785"/>
    <lineage>
        <taxon>Eukaryota</taxon>
        <taxon>Fungi</taxon>
        <taxon>Dikarya</taxon>
        <taxon>Basidiomycota</taxon>
        <taxon>Agaricomycotina</taxon>
        <taxon>Agaricomycetes</taxon>
        <taxon>Polyporales</taxon>
        <taxon>Laetiporus</taxon>
    </lineage>
</organism>
<dbReference type="Proteomes" id="UP000076871">
    <property type="component" value="Unassembled WGS sequence"/>
</dbReference>
<evidence type="ECO:0000313" key="2">
    <source>
        <dbReference type="Proteomes" id="UP000076871"/>
    </source>
</evidence>
<dbReference type="AlphaFoldDB" id="A0A165D546"/>
<dbReference type="RefSeq" id="XP_040761912.1">
    <property type="nucleotide sequence ID" value="XM_040909435.1"/>
</dbReference>
<dbReference type="GeneID" id="63826464"/>
<protein>
    <submittedName>
        <fullName evidence="1">Uncharacterized protein</fullName>
    </submittedName>
</protein>
<keyword evidence="2" id="KW-1185">Reference proteome</keyword>
<reference evidence="1 2" key="1">
    <citation type="journal article" date="2016" name="Mol. Biol. Evol.">
        <title>Comparative Genomics of Early-Diverging Mushroom-Forming Fungi Provides Insights into the Origins of Lignocellulose Decay Capabilities.</title>
        <authorList>
            <person name="Nagy L.G."/>
            <person name="Riley R."/>
            <person name="Tritt A."/>
            <person name="Adam C."/>
            <person name="Daum C."/>
            <person name="Floudas D."/>
            <person name="Sun H."/>
            <person name="Yadav J.S."/>
            <person name="Pangilinan J."/>
            <person name="Larsson K.H."/>
            <person name="Matsuura K."/>
            <person name="Barry K."/>
            <person name="Labutti K."/>
            <person name="Kuo R."/>
            <person name="Ohm R.A."/>
            <person name="Bhattacharya S.S."/>
            <person name="Shirouzu T."/>
            <person name="Yoshinaga Y."/>
            <person name="Martin F.M."/>
            <person name="Grigoriev I.V."/>
            <person name="Hibbett D.S."/>
        </authorList>
    </citation>
    <scope>NUCLEOTIDE SEQUENCE [LARGE SCALE GENOMIC DNA]</scope>
    <source>
        <strain evidence="1 2">93-53</strain>
    </source>
</reference>
<gene>
    <name evidence="1" type="ORF">LAESUDRAFT_728403</name>
</gene>